<feature type="compositionally biased region" description="Basic and acidic residues" evidence="1">
    <location>
        <begin position="22"/>
        <end position="45"/>
    </location>
</feature>
<evidence type="ECO:0000313" key="3">
    <source>
        <dbReference type="EMBL" id="PHI28310.1"/>
    </source>
</evidence>
<evidence type="ECO:0000313" key="4">
    <source>
        <dbReference type="Proteomes" id="UP000224974"/>
    </source>
</evidence>
<protein>
    <submittedName>
        <fullName evidence="3">MBL fold metallo-hydrolase</fullName>
    </submittedName>
</protein>
<dbReference type="PANTHER" id="PTHR15032:SF4">
    <property type="entry name" value="N-ACYL-PHOSPHATIDYLETHANOLAMINE-HYDROLYZING PHOSPHOLIPASE D"/>
    <property type="match status" value="1"/>
</dbReference>
<dbReference type="Proteomes" id="UP000224974">
    <property type="component" value="Unassembled WGS sequence"/>
</dbReference>
<proteinExistence type="predicted"/>
<evidence type="ECO:0000259" key="2">
    <source>
        <dbReference type="Pfam" id="PF12706"/>
    </source>
</evidence>
<dbReference type="AlphaFoldDB" id="A0A2C6BVY8"/>
<feature type="region of interest" description="Disordered" evidence="1">
    <location>
        <begin position="1"/>
        <end position="49"/>
    </location>
</feature>
<gene>
    <name evidence="3" type="ORF">CRN84_02635</name>
</gene>
<comment type="caution">
    <text evidence="3">The sequence shown here is derived from an EMBL/GenBank/DDBJ whole genome shotgun (WGS) entry which is preliminary data.</text>
</comment>
<accession>A0A2C6BVY8</accession>
<dbReference type="OrthoDB" id="9805728at2"/>
<dbReference type="InterPro" id="IPR036866">
    <property type="entry name" value="RibonucZ/Hydroxyglut_hydro"/>
</dbReference>
<dbReference type="EMBL" id="PDDX01000001">
    <property type="protein sequence ID" value="PHI28310.1"/>
    <property type="molecule type" value="Genomic_DNA"/>
</dbReference>
<feature type="domain" description="Metallo-beta-lactamase" evidence="2">
    <location>
        <begin position="90"/>
        <end position="287"/>
    </location>
</feature>
<dbReference type="SUPFAM" id="SSF56281">
    <property type="entry name" value="Metallo-hydrolase/oxidoreductase"/>
    <property type="match status" value="1"/>
</dbReference>
<dbReference type="GO" id="GO:0016787">
    <property type="term" value="F:hydrolase activity"/>
    <property type="evidence" value="ECO:0007669"/>
    <property type="project" value="UniProtKB-KW"/>
</dbReference>
<dbReference type="RefSeq" id="WP_029095144.1">
    <property type="nucleotide sequence ID" value="NZ_PDDX01000001.1"/>
</dbReference>
<dbReference type="GO" id="GO:0005737">
    <property type="term" value="C:cytoplasm"/>
    <property type="evidence" value="ECO:0007669"/>
    <property type="project" value="TreeGrafter"/>
</dbReference>
<sequence length="329" mass="37803">MSKANPYFDPAKKHHTPTGFRNLEHDQIHSSEDVKRWRKERKENGLPKPPALGYQGVIDQWWQQADFSFCDDAVWWLGHATMLYQFGSVRILTDPVFSKRASPVSFYGPARRTPASVSVEHLPPIDVVVISHNHYDHLDLPSIRRLVKHSPQVRFLVPLGLKRLVEKQGARQVDELDWWDDRTISGITFTCVPAHHWSVRSLWDQNQTLWCGWMMRVNHKNYYFPGDSAYSYTLKEIAERLGSVEVAALPIGAYAPRWMMKNSHMDPQGAARLHNDLGCQRSFAMHWGAFELSDEALDEPLTELSGALLEQNISPDDFQVIKIGAYFPL</sequence>
<organism evidence="3 4">
    <name type="scientific">Budvicia aquatica</name>
    <dbReference type="NCBI Taxonomy" id="82979"/>
    <lineage>
        <taxon>Bacteria</taxon>
        <taxon>Pseudomonadati</taxon>
        <taxon>Pseudomonadota</taxon>
        <taxon>Gammaproteobacteria</taxon>
        <taxon>Enterobacterales</taxon>
        <taxon>Budviciaceae</taxon>
        <taxon>Budvicia</taxon>
    </lineage>
</organism>
<dbReference type="STRING" id="1111728.GCA_000427805_02449"/>
<evidence type="ECO:0000256" key="1">
    <source>
        <dbReference type="SAM" id="MobiDB-lite"/>
    </source>
</evidence>
<keyword evidence="3" id="KW-0378">Hydrolase</keyword>
<dbReference type="InterPro" id="IPR001279">
    <property type="entry name" value="Metallo-B-lactamas"/>
</dbReference>
<dbReference type="PANTHER" id="PTHR15032">
    <property type="entry name" value="N-ACYL-PHOSPHATIDYLETHANOLAMINE-HYDROLYZING PHOSPHOLIPASE D"/>
    <property type="match status" value="1"/>
</dbReference>
<name>A0A2C6BVY8_9GAMM</name>
<reference evidence="4" key="1">
    <citation type="submission" date="2017-09" db="EMBL/GenBank/DDBJ databases">
        <title>FDA dAtabase for Regulatory Grade micrObial Sequences (FDA-ARGOS): Supporting development and validation of Infectious Disease Dx tests.</title>
        <authorList>
            <person name="Minogue T."/>
            <person name="Wolcott M."/>
            <person name="Wasieloski L."/>
            <person name="Aguilar W."/>
            <person name="Moore D."/>
            <person name="Tallon L."/>
            <person name="Sadzewicz L."/>
            <person name="Ott S."/>
            <person name="Zhao X."/>
            <person name="Nagaraj S."/>
            <person name="Vavikolanu K."/>
            <person name="Aluvathingal J."/>
            <person name="Nadendla S."/>
            <person name="Sichtig H."/>
        </authorList>
    </citation>
    <scope>NUCLEOTIDE SEQUENCE [LARGE SCALE GENOMIC DNA]</scope>
    <source>
        <strain evidence="4">FDAARGOS_387</strain>
    </source>
</reference>
<dbReference type="Gene3D" id="3.60.15.10">
    <property type="entry name" value="Ribonuclease Z/Hydroxyacylglutathione hydrolase-like"/>
    <property type="match status" value="1"/>
</dbReference>
<dbReference type="Pfam" id="PF12706">
    <property type="entry name" value="Lactamase_B_2"/>
    <property type="match status" value="1"/>
</dbReference>
<keyword evidence="4" id="KW-1185">Reference proteome</keyword>